<proteinExistence type="inferred from homology"/>
<feature type="compositionally biased region" description="Polar residues" evidence="5">
    <location>
        <begin position="887"/>
        <end position="903"/>
    </location>
</feature>
<dbReference type="InterPro" id="IPR011013">
    <property type="entry name" value="Gal_mutarotase_sf_dom"/>
</dbReference>
<dbReference type="Pfam" id="PF09261">
    <property type="entry name" value="Alpha-mann_mid"/>
    <property type="match status" value="1"/>
</dbReference>
<dbReference type="InterPro" id="IPR011330">
    <property type="entry name" value="Glyco_hydro/deAcase_b/a-brl"/>
</dbReference>
<evidence type="ECO:0000256" key="3">
    <source>
        <dbReference type="ARBA" id="ARBA00022801"/>
    </source>
</evidence>
<dbReference type="PANTHER" id="PTHR46017">
    <property type="entry name" value="ALPHA-MANNOSIDASE 2C1"/>
    <property type="match status" value="1"/>
</dbReference>
<organism evidence="7 8">
    <name type="scientific">Phakopsora pachyrhizi</name>
    <name type="common">Asian soybean rust disease fungus</name>
    <dbReference type="NCBI Taxonomy" id="170000"/>
    <lineage>
        <taxon>Eukaryota</taxon>
        <taxon>Fungi</taxon>
        <taxon>Dikarya</taxon>
        <taxon>Basidiomycota</taxon>
        <taxon>Pucciniomycotina</taxon>
        <taxon>Pucciniomycetes</taxon>
        <taxon>Pucciniales</taxon>
        <taxon>Phakopsoraceae</taxon>
        <taxon>Phakopsora</taxon>
    </lineage>
</organism>
<dbReference type="InterPro" id="IPR054723">
    <property type="entry name" value="Ams1-like_N"/>
</dbReference>
<evidence type="ECO:0000256" key="1">
    <source>
        <dbReference type="ARBA" id="ARBA00009792"/>
    </source>
</evidence>
<dbReference type="GO" id="GO:0004559">
    <property type="term" value="F:alpha-mannosidase activity"/>
    <property type="evidence" value="ECO:0007669"/>
    <property type="project" value="InterPro"/>
</dbReference>
<dbReference type="InterPro" id="IPR037094">
    <property type="entry name" value="Glyco_hydro_38_cen_sf"/>
</dbReference>
<dbReference type="GO" id="GO:0046872">
    <property type="term" value="F:metal ion binding"/>
    <property type="evidence" value="ECO:0007669"/>
    <property type="project" value="UniProtKB-KW"/>
</dbReference>
<keyword evidence="2" id="KW-0479">Metal-binding</keyword>
<dbReference type="GO" id="GO:0030246">
    <property type="term" value="F:carbohydrate binding"/>
    <property type="evidence" value="ECO:0007669"/>
    <property type="project" value="InterPro"/>
</dbReference>
<gene>
    <name evidence="7" type="ORF">PPACK8108_LOCUS17077</name>
</gene>
<dbReference type="InterPro" id="IPR011682">
    <property type="entry name" value="Glyco_hydro_38_C"/>
</dbReference>
<name>A0AAV0BBE6_PHAPC</name>
<feature type="region of interest" description="Disordered" evidence="5">
    <location>
        <begin position="887"/>
        <end position="909"/>
    </location>
</feature>
<sequence length="1065" mass="121283">MSDTVYPLRDSTLPRPNRFREITLKHLVNFIGNDYKSQNLLSALYEGRDDSESAVQLEVWSAPDLSKPTFSEAIQQQYQKISKGFKFGPTWSNHWVRVTLNVREEWRTKERVQFEFDPGCEAMIFTTEGLPLQGITGGTGDLRRVEFIIPESDRAYPLKIYIEVSVNGMFGLPIDRSSGIKDDVYFELASADIVVPRQEAWHLMWDFQVIQDIAKNFQTTNPICLKAQSVAMEISNSFDPQDLSTIGICRKIAEKILGEGWSSKNQFDPESDWNQSRASESVPILAIGHCHIDTAWLWPFSVTQQKIARSWSTQIDLMERYPEFRFIASTAQQYKWIEELYPQLFSKIRRQIEAGKFHVTGGSWVENDTNLPSGESLCRQFIHGQRYFKSRFGKYTDIYWLPDSFGYSSQLPQICRLSGMPYFFTQKFNKFPHSTFDWIGIDGTQILVHMTPVDTYNAQANMFDVMKAITNHKDLEWSDKSLVVYGNGDGGGGPLALMIESLRRVRAVANNSPSSGIPKVTVGPSVSDLYGLILKTTENGKKLPTWRGELYLEYHRGTYTSHGSIKRHNRKLEIMLRELEYYATIASVYNSDSDYDYPKDELDGLWEKVLLCQFHDVIPGSSIAKVYEDAEKIYAEVAEKGLSLLEKARQALIPQSHSIDSKLNSLSSDGGSFLALNTLSFPRQEIQKIPRNKHDGQSAFSHSEADGDQCFVIVKDTLGSGIAELEKLTTLEKDSKFATASMVKDSFGKVFYILANSFLTVKFSEQGRIDKACTNFNHVDFSRELILPGTTSGFVIYQDQPIDYDAWDVDVFHLDTKKIINAHTVKTTVSLDAIPSTTKADSLSMIRFDTVVEWHEKHKFLKYELPLDINSDQATYEIQYGTLNRPTHKNTSWERPSLRSSTYPDPKQDEGPHRFSFAILPHRGHFLESEVPRAAMAFNNSLHLRYKTAEDAGGNDKARMPSGWKASSKECLLDAVKRGEDDTFGFHSRRPIKTVVVRFTRHLVDQQFRLDNIIAGERGLCCRYIRERIKGLESNGNSLSSGLVTQKFSLRLKAFEILTIKFILE</sequence>
<dbReference type="AlphaFoldDB" id="A0AAV0BBE6"/>
<dbReference type="InterPro" id="IPR015341">
    <property type="entry name" value="Glyco_hydro_38_cen"/>
</dbReference>
<dbReference type="SUPFAM" id="SSF88713">
    <property type="entry name" value="Glycoside hydrolase/deacetylase"/>
    <property type="match status" value="1"/>
</dbReference>
<evidence type="ECO:0000259" key="6">
    <source>
        <dbReference type="SMART" id="SM00872"/>
    </source>
</evidence>
<comment type="similarity">
    <text evidence="1">Belongs to the glycosyl hydrolase 38 family.</text>
</comment>
<dbReference type="Pfam" id="PF22907">
    <property type="entry name" value="Ams1-like_1st"/>
    <property type="match status" value="1"/>
</dbReference>
<accession>A0AAV0BBE6</accession>
<dbReference type="SMART" id="SM00872">
    <property type="entry name" value="Alpha-mann_mid"/>
    <property type="match status" value="1"/>
</dbReference>
<dbReference type="SUPFAM" id="SSF88688">
    <property type="entry name" value="Families 57/38 glycoside transferase middle domain"/>
    <property type="match status" value="1"/>
</dbReference>
<dbReference type="Pfam" id="PF07748">
    <property type="entry name" value="Glyco_hydro_38C"/>
    <property type="match status" value="1"/>
</dbReference>
<keyword evidence="4" id="KW-0326">Glycosidase</keyword>
<dbReference type="Pfam" id="PF01074">
    <property type="entry name" value="Glyco_hydro_38N"/>
    <property type="match status" value="1"/>
</dbReference>
<reference evidence="7" key="1">
    <citation type="submission" date="2022-06" db="EMBL/GenBank/DDBJ databases">
        <authorList>
            <consortium name="SYNGENTA / RWTH Aachen University"/>
        </authorList>
    </citation>
    <scope>NUCLEOTIDE SEQUENCE</scope>
</reference>
<evidence type="ECO:0000256" key="4">
    <source>
        <dbReference type="ARBA" id="ARBA00023295"/>
    </source>
</evidence>
<protein>
    <submittedName>
        <fullName evidence="7">Glycosyl hydrolases family 38 N-terminal domain-domain-containing protein</fullName>
    </submittedName>
</protein>
<dbReference type="PANTHER" id="PTHR46017:SF1">
    <property type="entry name" value="ALPHA-MANNOSIDASE 2C1"/>
    <property type="match status" value="1"/>
</dbReference>
<dbReference type="FunFam" id="1.20.1270.50:FF:000004">
    <property type="entry name" value="alpha-mannosidase 2C1 isoform X1"/>
    <property type="match status" value="1"/>
</dbReference>
<dbReference type="SUPFAM" id="SSF74650">
    <property type="entry name" value="Galactose mutarotase-like"/>
    <property type="match status" value="1"/>
</dbReference>
<dbReference type="GO" id="GO:0000329">
    <property type="term" value="C:fungal-type vacuole membrane"/>
    <property type="evidence" value="ECO:0007669"/>
    <property type="project" value="TreeGrafter"/>
</dbReference>
<evidence type="ECO:0000256" key="5">
    <source>
        <dbReference type="SAM" id="MobiDB-lite"/>
    </source>
</evidence>
<dbReference type="Gene3D" id="3.20.110.10">
    <property type="entry name" value="Glycoside hydrolase 38, N terminal domain"/>
    <property type="match status" value="1"/>
</dbReference>
<dbReference type="GO" id="GO:0009313">
    <property type="term" value="P:oligosaccharide catabolic process"/>
    <property type="evidence" value="ECO:0007669"/>
    <property type="project" value="TreeGrafter"/>
</dbReference>
<feature type="domain" description="Glycoside hydrolase family 38 central" evidence="6">
    <location>
        <begin position="553"/>
        <end position="634"/>
    </location>
</feature>
<comment type="caution">
    <text evidence="7">The sequence shown here is derived from an EMBL/GenBank/DDBJ whole genome shotgun (WGS) entry which is preliminary data.</text>
</comment>
<dbReference type="GO" id="GO:0006013">
    <property type="term" value="P:mannose metabolic process"/>
    <property type="evidence" value="ECO:0007669"/>
    <property type="project" value="InterPro"/>
</dbReference>
<dbReference type="InterPro" id="IPR028995">
    <property type="entry name" value="Glyco_hydro_57/38_cen_sf"/>
</dbReference>
<dbReference type="Gene3D" id="2.70.98.30">
    <property type="entry name" value="Golgi alpha-mannosidase II, domain 4"/>
    <property type="match status" value="1"/>
</dbReference>
<dbReference type="Gene3D" id="1.20.1270.50">
    <property type="entry name" value="Glycoside hydrolase family 38, central domain"/>
    <property type="match status" value="1"/>
</dbReference>
<keyword evidence="8" id="KW-1185">Reference proteome</keyword>
<keyword evidence="3 7" id="KW-0378">Hydrolase</keyword>
<evidence type="ECO:0000256" key="2">
    <source>
        <dbReference type="ARBA" id="ARBA00022723"/>
    </source>
</evidence>
<dbReference type="EMBL" id="CALTRL010004736">
    <property type="protein sequence ID" value="CAH7683510.1"/>
    <property type="molecule type" value="Genomic_DNA"/>
</dbReference>
<evidence type="ECO:0000313" key="7">
    <source>
        <dbReference type="EMBL" id="CAH7683510.1"/>
    </source>
</evidence>
<dbReference type="InterPro" id="IPR027291">
    <property type="entry name" value="Glyco_hydro_38_N_sf"/>
</dbReference>
<dbReference type="FunFam" id="3.20.110.10:FF:000002">
    <property type="entry name" value="alpha-mannosidase 2C1 isoform X1"/>
    <property type="match status" value="1"/>
</dbReference>
<dbReference type="Proteomes" id="UP001153365">
    <property type="component" value="Unassembled WGS sequence"/>
</dbReference>
<evidence type="ECO:0000313" key="8">
    <source>
        <dbReference type="Proteomes" id="UP001153365"/>
    </source>
</evidence>
<dbReference type="InterPro" id="IPR000602">
    <property type="entry name" value="Glyco_hydro_38_N"/>
</dbReference>